<gene>
    <name evidence="1" type="ORF">Pint_01306</name>
</gene>
<reference evidence="2" key="1">
    <citation type="journal article" date="2023" name="G3 (Bethesda)">
        <title>Genome assembly and association tests identify interacting loci associated with vigor, precocity, and sex in interspecific pistachio rootstocks.</title>
        <authorList>
            <person name="Palmer W."/>
            <person name="Jacygrad E."/>
            <person name="Sagayaradj S."/>
            <person name="Cavanaugh K."/>
            <person name="Han R."/>
            <person name="Bertier L."/>
            <person name="Beede B."/>
            <person name="Kafkas S."/>
            <person name="Golino D."/>
            <person name="Preece J."/>
            <person name="Michelmore R."/>
        </authorList>
    </citation>
    <scope>NUCLEOTIDE SEQUENCE [LARGE SCALE GENOMIC DNA]</scope>
</reference>
<comment type="caution">
    <text evidence="1">The sequence shown here is derived from an EMBL/GenBank/DDBJ whole genome shotgun (WGS) entry which is preliminary data.</text>
</comment>
<dbReference type="EMBL" id="CM047736">
    <property type="protein sequence ID" value="KAJ0053083.1"/>
    <property type="molecule type" value="Genomic_DNA"/>
</dbReference>
<proteinExistence type="predicted"/>
<evidence type="ECO:0000313" key="2">
    <source>
        <dbReference type="Proteomes" id="UP001163603"/>
    </source>
</evidence>
<protein>
    <submittedName>
        <fullName evidence="1">Uncharacterized protein</fullName>
    </submittedName>
</protein>
<accession>A0ACC0ZLT4</accession>
<dbReference type="Proteomes" id="UP001163603">
    <property type="component" value="Chromosome 1"/>
</dbReference>
<evidence type="ECO:0000313" key="1">
    <source>
        <dbReference type="EMBL" id="KAJ0053083.1"/>
    </source>
</evidence>
<name>A0ACC0ZLT4_9ROSI</name>
<sequence length="435" mass="49250">MNFSQVTMRTCYKEWWISSAILLLAMSLPYSQAYLNENKIKTAVFLSPKFVLGPGSVENRYYHNIDFPRGHIAVKSFNAEVIDEAGIPVPLHETYLHHWVVARYYGRVEYNRNRELRESDNIKVRNDGICQKGVLGQYFGLGSETRGTETHIPDPYGIEIGNPAEIPEGYEERWLLNVHAIDTRGVEDKLGCTECRCDLYNITVDEIGRRLRPDYTGGLLCCYDQTQCRVRHGFEGARRNLYLRYTVKWVDWGSSIVPVKIYIFDVTDKLKRFNDSTGLSTEHDCRVEYDIEPCSATNLADDECIHTKRISLTMLTGGYVIYGVAHQHSGGVGSALYREDGKAICSSIPAYGDGTEAGNEAGYIVGMSTCYPQPGSVKITDGETLILESNYSSTREHTGVMGLFYILVADRVPEPVPFSYLRVKMYDKMNRTTYV</sequence>
<organism evidence="1 2">
    <name type="scientific">Pistacia integerrima</name>
    <dbReference type="NCBI Taxonomy" id="434235"/>
    <lineage>
        <taxon>Eukaryota</taxon>
        <taxon>Viridiplantae</taxon>
        <taxon>Streptophyta</taxon>
        <taxon>Embryophyta</taxon>
        <taxon>Tracheophyta</taxon>
        <taxon>Spermatophyta</taxon>
        <taxon>Magnoliopsida</taxon>
        <taxon>eudicotyledons</taxon>
        <taxon>Gunneridae</taxon>
        <taxon>Pentapetalae</taxon>
        <taxon>rosids</taxon>
        <taxon>malvids</taxon>
        <taxon>Sapindales</taxon>
        <taxon>Anacardiaceae</taxon>
        <taxon>Pistacia</taxon>
    </lineage>
</organism>
<keyword evidence="2" id="KW-1185">Reference proteome</keyword>